<reference evidence="2" key="1">
    <citation type="thesis" date="2020" institute="ProQuest LLC" country="789 East Eisenhower Parkway, Ann Arbor, MI, USA">
        <title>Comparative Genomics and Chromosome Evolution.</title>
        <authorList>
            <person name="Mudd A.B."/>
        </authorList>
    </citation>
    <scope>NUCLEOTIDE SEQUENCE</scope>
    <source>
        <strain evidence="2">237g6f4</strain>
        <tissue evidence="2">Blood</tissue>
    </source>
</reference>
<evidence type="ECO:0000256" key="1">
    <source>
        <dbReference type="SAM" id="Phobius"/>
    </source>
</evidence>
<evidence type="ECO:0000313" key="3">
    <source>
        <dbReference type="Proteomes" id="UP000824782"/>
    </source>
</evidence>
<keyword evidence="1" id="KW-1133">Transmembrane helix</keyword>
<dbReference type="EMBL" id="WNYA01006665">
    <property type="protein sequence ID" value="KAG8541746.1"/>
    <property type="molecule type" value="Genomic_DNA"/>
</dbReference>
<organism evidence="2 3">
    <name type="scientific">Engystomops pustulosus</name>
    <name type="common">Tungara frog</name>
    <name type="synonym">Physalaemus pustulosus</name>
    <dbReference type="NCBI Taxonomy" id="76066"/>
    <lineage>
        <taxon>Eukaryota</taxon>
        <taxon>Metazoa</taxon>
        <taxon>Chordata</taxon>
        <taxon>Craniata</taxon>
        <taxon>Vertebrata</taxon>
        <taxon>Euteleostomi</taxon>
        <taxon>Amphibia</taxon>
        <taxon>Batrachia</taxon>
        <taxon>Anura</taxon>
        <taxon>Neobatrachia</taxon>
        <taxon>Hyloidea</taxon>
        <taxon>Leptodactylidae</taxon>
        <taxon>Leiuperinae</taxon>
        <taxon>Engystomops</taxon>
    </lineage>
</organism>
<evidence type="ECO:0000313" key="2">
    <source>
        <dbReference type="EMBL" id="KAG8541746.1"/>
    </source>
</evidence>
<protein>
    <recommendedName>
        <fullName evidence="4">Vomeronasal type-1 receptor</fullName>
    </recommendedName>
</protein>
<dbReference type="Proteomes" id="UP000824782">
    <property type="component" value="Unassembled WGS sequence"/>
</dbReference>
<dbReference type="AlphaFoldDB" id="A0AAV6Z5K6"/>
<name>A0AAV6Z5K6_ENGPU</name>
<gene>
    <name evidence="2" type="ORF">GDO81_028306</name>
</gene>
<sequence>MSKANGSLSLGDVFFCPLVTGIHWLLVSRSHVRVFSLYNDNLVLMLTFSVVNPGHVTVLPARRAQPLYQGKFPVKLNSVWLMANLMFVNKV</sequence>
<comment type="caution">
    <text evidence="2">The sequence shown here is derived from an EMBL/GenBank/DDBJ whole genome shotgun (WGS) entry which is preliminary data.</text>
</comment>
<proteinExistence type="predicted"/>
<evidence type="ECO:0008006" key="4">
    <source>
        <dbReference type="Google" id="ProtNLM"/>
    </source>
</evidence>
<feature type="transmembrane region" description="Helical" evidence="1">
    <location>
        <begin position="6"/>
        <end position="27"/>
    </location>
</feature>
<keyword evidence="1" id="KW-0812">Transmembrane</keyword>
<accession>A0AAV6Z5K6</accession>
<keyword evidence="1" id="KW-0472">Membrane</keyword>
<keyword evidence="3" id="KW-1185">Reference proteome</keyword>